<evidence type="ECO:0000256" key="1">
    <source>
        <dbReference type="ARBA" id="ARBA00022679"/>
    </source>
</evidence>
<dbReference type="GO" id="GO:0005975">
    <property type="term" value="P:carbohydrate metabolic process"/>
    <property type="evidence" value="ECO:0007669"/>
    <property type="project" value="InterPro"/>
</dbReference>
<keyword evidence="2" id="KW-0418">Kinase</keyword>
<protein>
    <recommendedName>
        <fullName evidence="3">Carbohydrate kinase FGGY C-terminal domain-containing protein</fullName>
    </recommendedName>
</protein>
<dbReference type="InterPro" id="IPR050406">
    <property type="entry name" value="FGGY_Carb_Kinase"/>
</dbReference>
<evidence type="ECO:0000259" key="3">
    <source>
        <dbReference type="Pfam" id="PF02782"/>
    </source>
</evidence>
<dbReference type="EMBL" id="BARV01001569">
    <property type="protein sequence ID" value="GAH97757.1"/>
    <property type="molecule type" value="Genomic_DNA"/>
</dbReference>
<dbReference type="Gene3D" id="3.30.420.40">
    <property type="match status" value="1"/>
</dbReference>
<dbReference type="AlphaFoldDB" id="X1JUJ3"/>
<dbReference type="InterPro" id="IPR018483">
    <property type="entry name" value="Carb_kinase_FGGY_CS"/>
</dbReference>
<keyword evidence="1" id="KW-0808">Transferase</keyword>
<dbReference type="SUPFAM" id="SSF53067">
    <property type="entry name" value="Actin-like ATPase domain"/>
    <property type="match status" value="1"/>
</dbReference>
<dbReference type="GO" id="GO:0016773">
    <property type="term" value="F:phosphotransferase activity, alcohol group as acceptor"/>
    <property type="evidence" value="ECO:0007669"/>
    <property type="project" value="InterPro"/>
</dbReference>
<dbReference type="GO" id="GO:0016301">
    <property type="term" value="F:kinase activity"/>
    <property type="evidence" value="ECO:0007669"/>
    <property type="project" value="UniProtKB-KW"/>
</dbReference>
<comment type="caution">
    <text evidence="4">The sequence shown here is derived from an EMBL/GenBank/DDBJ whole genome shotgun (WGS) entry which is preliminary data.</text>
</comment>
<gene>
    <name evidence="4" type="ORF">S06H3_04469</name>
</gene>
<name>X1JUJ3_9ZZZZ</name>
<evidence type="ECO:0000313" key="4">
    <source>
        <dbReference type="EMBL" id="GAH97757.1"/>
    </source>
</evidence>
<reference evidence="4" key="1">
    <citation type="journal article" date="2014" name="Front. Microbiol.">
        <title>High frequency of phylogenetically diverse reductive dehalogenase-homologous genes in deep subseafloor sedimentary metagenomes.</title>
        <authorList>
            <person name="Kawai M."/>
            <person name="Futagami T."/>
            <person name="Toyoda A."/>
            <person name="Takaki Y."/>
            <person name="Nishi S."/>
            <person name="Hori S."/>
            <person name="Arai W."/>
            <person name="Tsubouchi T."/>
            <person name="Morono Y."/>
            <person name="Uchiyama I."/>
            <person name="Ito T."/>
            <person name="Fujiyama A."/>
            <person name="Inagaki F."/>
            <person name="Takami H."/>
        </authorList>
    </citation>
    <scope>NUCLEOTIDE SEQUENCE</scope>
    <source>
        <strain evidence="4">Expedition CK06-06</strain>
    </source>
</reference>
<feature type="non-terminal residue" evidence="4">
    <location>
        <position position="1"/>
    </location>
</feature>
<feature type="domain" description="Carbohydrate kinase FGGY C-terminal" evidence="3">
    <location>
        <begin position="11"/>
        <end position="161"/>
    </location>
</feature>
<dbReference type="Pfam" id="PF02782">
    <property type="entry name" value="FGGY_C"/>
    <property type="match status" value="1"/>
</dbReference>
<dbReference type="PANTHER" id="PTHR43095:SF5">
    <property type="entry name" value="XYLULOSE KINASE"/>
    <property type="match status" value="1"/>
</dbReference>
<dbReference type="PANTHER" id="PTHR43095">
    <property type="entry name" value="SUGAR KINASE"/>
    <property type="match status" value="1"/>
</dbReference>
<dbReference type="InterPro" id="IPR043129">
    <property type="entry name" value="ATPase_NBD"/>
</dbReference>
<dbReference type="PROSITE" id="PS00445">
    <property type="entry name" value="FGGY_KINASES_2"/>
    <property type="match status" value="1"/>
</dbReference>
<proteinExistence type="predicted"/>
<evidence type="ECO:0000256" key="2">
    <source>
        <dbReference type="ARBA" id="ARBA00022777"/>
    </source>
</evidence>
<organism evidence="4">
    <name type="scientific">marine sediment metagenome</name>
    <dbReference type="NCBI Taxonomy" id="412755"/>
    <lineage>
        <taxon>unclassified sequences</taxon>
        <taxon>metagenomes</taxon>
        <taxon>ecological metagenomes</taxon>
    </lineage>
</organism>
<dbReference type="InterPro" id="IPR018485">
    <property type="entry name" value="FGGY_C"/>
</dbReference>
<sequence length="209" mass="23711">PDKFVTFVYNFTSGSLVKWFVDIFADKEKKLAEKEQVGVIKYFYKNFDFNPSGLFVLPYFSSSGTPYHDPIPRGTITGLNLTTKKEDIFKAIIEGLIYEIAFNVELAEKSGVKITELRAVGGGAKSDKELALKSSILGKPIKKMQITEAGCLATMMLAGSATDKFTLEQAISSFIKVEREFYPDEKIREKYLDRFVKYKKIYNLISQIY</sequence>
<accession>X1JUJ3</accession>